<dbReference type="SUPFAM" id="SSF53756">
    <property type="entry name" value="UDP-Glycosyltransferase/glycogen phosphorylase"/>
    <property type="match status" value="1"/>
</dbReference>
<sequence>MSGRRVVFAIPGDIDTPSGGYGYDRRLIAELRSSGWQVEILSLPGGFPQPTAAELDRTAAAFAGLANGALVLVDGLAFGAMPQIAAREADRLRLVALLHHPLCLETGLDAALRRELEASEREALSAARSVVVTSPATAGTVAATFAVPMERLTVAPPGTDQPTGQRGRIGGHDRPDPVAEPPTILSIGTLIPRKDHATLVEGLKAVADLDWRCRLVGSKTADERTVNALAQQVRELDLTDRIELVGALPDVSAEYATADLFVLASRYEGYGMVFAEAMAYGLPIVFCAEGAPRDLVPASAGRRFEPGDATGLGEALRELLTDGEARQTAARAALDAGRKLPSWRDAATIVAGALLEVGEMV</sequence>
<dbReference type="PANTHER" id="PTHR12526">
    <property type="entry name" value="GLYCOSYLTRANSFERASE"/>
    <property type="match status" value="1"/>
</dbReference>
<protein>
    <submittedName>
        <fullName evidence="3">Glycosyltransferase family 4 protein</fullName>
    </submittedName>
</protein>
<accession>A0ABS4BBP8</accession>
<dbReference type="Proteomes" id="UP000678276">
    <property type="component" value="Unassembled WGS sequence"/>
</dbReference>
<dbReference type="CDD" id="cd03801">
    <property type="entry name" value="GT4_PimA-like"/>
    <property type="match status" value="1"/>
</dbReference>
<evidence type="ECO:0000313" key="3">
    <source>
        <dbReference type="EMBL" id="MBP0614170.1"/>
    </source>
</evidence>
<name>A0ABS4BBP8_9HYPH</name>
<reference evidence="3 4" key="1">
    <citation type="submission" date="2021-04" db="EMBL/GenBank/DDBJ databases">
        <title>Whole genome sequence of Jiella sp. KSK16Y-1.</title>
        <authorList>
            <person name="Tuo L."/>
        </authorList>
    </citation>
    <scope>NUCLEOTIDE SEQUENCE [LARGE SCALE GENOMIC DNA]</scope>
    <source>
        <strain evidence="3 4">KSK16Y-1</strain>
    </source>
</reference>
<feature type="domain" description="Glycosyl transferase family 1" evidence="2">
    <location>
        <begin position="179"/>
        <end position="333"/>
    </location>
</feature>
<dbReference type="Pfam" id="PF00534">
    <property type="entry name" value="Glycos_transf_1"/>
    <property type="match status" value="1"/>
</dbReference>
<comment type="caution">
    <text evidence="3">The sequence shown here is derived from an EMBL/GenBank/DDBJ whole genome shotgun (WGS) entry which is preliminary data.</text>
</comment>
<dbReference type="EMBL" id="JAGJCF010000001">
    <property type="protein sequence ID" value="MBP0614170.1"/>
    <property type="molecule type" value="Genomic_DNA"/>
</dbReference>
<organism evidence="3 4">
    <name type="scientific">Jiella mangrovi</name>
    <dbReference type="NCBI Taxonomy" id="2821407"/>
    <lineage>
        <taxon>Bacteria</taxon>
        <taxon>Pseudomonadati</taxon>
        <taxon>Pseudomonadota</taxon>
        <taxon>Alphaproteobacteria</taxon>
        <taxon>Hyphomicrobiales</taxon>
        <taxon>Aurantimonadaceae</taxon>
        <taxon>Jiella</taxon>
    </lineage>
</organism>
<dbReference type="RefSeq" id="WP_209592574.1">
    <property type="nucleotide sequence ID" value="NZ_JAGJCF010000001.1"/>
</dbReference>
<proteinExistence type="predicted"/>
<gene>
    <name evidence="3" type="ORF">J6595_01020</name>
</gene>
<evidence type="ECO:0000256" key="1">
    <source>
        <dbReference type="SAM" id="MobiDB-lite"/>
    </source>
</evidence>
<feature type="region of interest" description="Disordered" evidence="1">
    <location>
        <begin position="153"/>
        <end position="181"/>
    </location>
</feature>
<evidence type="ECO:0000313" key="4">
    <source>
        <dbReference type="Proteomes" id="UP000678276"/>
    </source>
</evidence>
<dbReference type="Gene3D" id="3.40.50.2000">
    <property type="entry name" value="Glycogen Phosphorylase B"/>
    <property type="match status" value="2"/>
</dbReference>
<keyword evidence="4" id="KW-1185">Reference proteome</keyword>
<dbReference type="InterPro" id="IPR001296">
    <property type="entry name" value="Glyco_trans_1"/>
</dbReference>
<evidence type="ECO:0000259" key="2">
    <source>
        <dbReference type="Pfam" id="PF00534"/>
    </source>
</evidence>